<protein>
    <recommendedName>
        <fullName evidence="3">XRE family transcriptional regulator</fullName>
    </recommendedName>
</protein>
<dbReference type="EMBL" id="JADWYK010000002">
    <property type="protein sequence ID" value="MBG8553073.1"/>
    <property type="molecule type" value="Genomic_DNA"/>
</dbReference>
<reference evidence="1 2" key="1">
    <citation type="submission" date="2020-11" db="EMBL/GenBank/DDBJ databases">
        <title>Hymenobacter sp.</title>
        <authorList>
            <person name="Kim M.K."/>
        </authorList>
    </citation>
    <scope>NUCLEOTIDE SEQUENCE [LARGE SCALE GENOMIC DNA]</scope>
    <source>
        <strain evidence="1 2">BT594</strain>
    </source>
</reference>
<organism evidence="1 2">
    <name type="scientific">Hymenobacter guriensis</name>
    <dbReference type="NCBI Taxonomy" id="2793065"/>
    <lineage>
        <taxon>Bacteria</taxon>
        <taxon>Pseudomonadati</taxon>
        <taxon>Bacteroidota</taxon>
        <taxon>Cytophagia</taxon>
        <taxon>Cytophagales</taxon>
        <taxon>Hymenobacteraceae</taxon>
        <taxon>Hymenobacter</taxon>
    </lineage>
</organism>
<accession>A0ABS0KYY3</accession>
<sequence>MQKQSKSENSEPLVALDGEREARLLAYVQEFRKALSLKGIAESCGFSHKILEYWVGGTRPLPQKHVPTLEAFFERMRFPPGS</sequence>
<proteinExistence type="predicted"/>
<evidence type="ECO:0000313" key="1">
    <source>
        <dbReference type="EMBL" id="MBG8553073.1"/>
    </source>
</evidence>
<evidence type="ECO:0008006" key="3">
    <source>
        <dbReference type="Google" id="ProtNLM"/>
    </source>
</evidence>
<dbReference type="RefSeq" id="WP_196954077.1">
    <property type="nucleotide sequence ID" value="NZ_JADWYK010000002.1"/>
</dbReference>
<dbReference type="Proteomes" id="UP000601099">
    <property type="component" value="Unassembled WGS sequence"/>
</dbReference>
<name>A0ABS0KYY3_9BACT</name>
<keyword evidence="2" id="KW-1185">Reference proteome</keyword>
<gene>
    <name evidence="1" type="ORF">I5L79_05925</name>
</gene>
<evidence type="ECO:0000313" key="2">
    <source>
        <dbReference type="Proteomes" id="UP000601099"/>
    </source>
</evidence>
<comment type="caution">
    <text evidence="1">The sequence shown here is derived from an EMBL/GenBank/DDBJ whole genome shotgun (WGS) entry which is preliminary data.</text>
</comment>